<dbReference type="EMBL" id="BEYU01000125">
    <property type="protein sequence ID" value="GBG32595.1"/>
    <property type="molecule type" value="Genomic_DNA"/>
</dbReference>
<accession>A0A2R5GPP9</accession>
<evidence type="ECO:0000313" key="6">
    <source>
        <dbReference type="EMBL" id="GBG32595.1"/>
    </source>
</evidence>
<dbReference type="GO" id="GO:0016491">
    <property type="term" value="F:oxidoreductase activity"/>
    <property type="evidence" value="ECO:0007669"/>
    <property type="project" value="InterPro"/>
</dbReference>
<dbReference type="OrthoDB" id="408954at2759"/>
<dbReference type="GO" id="GO:0005506">
    <property type="term" value="F:iron ion binding"/>
    <property type="evidence" value="ECO:0007669"/>
    <property type="project" value="InterPro"/>
</dbReference>
<protein>
    <submittedName>
        <fullName evidence="6">Fatty acid hydroxylase domain-containing protein 2</fullName>
    </submittedName>
</protein>
<dbReference type="GO" id="GO:0016020">
    <property type="term" value="C:membrane"/>
    <property type="evidence" value="ECO:0007669"/>
    <property type="project" value="UniProtKB-SubCell"/>
</dbReference>
<evidence type="ECO:0000256" key="2">
    <source>
        <dbReference type="ARBA" id="ARBA00022692"/>
    </source>
</evidence>
<dbReference type="Pfam" id="PF04116">
    <property type="entry name" value="FA_hydroxylase"/>
    <property type="match status" value="1"/>
</dbReference>
<organism evidence="6 7">
    <name type="scientific">Hondaea fermentalgiana</name>
    <dbReference type="NCBI Taxonomy" id="2315210"/>
    <lineage>
        <taxon>Eukaryota</taxon>
        <taxon>Sar</taxon>
        <taxon>Stramenopiles</taxon>
        <taxon>Bigyra</taxon>
        <taxon>Labyrinthulomycetes</taxon>
        <taxon>Thraustochytrida</taxon>
        <taxon>Thraustochytriidae</taxon>
        <taxon>Hondaea</taxon>
    </lineage>
</organism>
<evidence type="ECO:0000256" key="4">
    <source>
        <dbReference type="ARBA" id="ARBA00023136"/>
    </source>
</evidence>
<reference evidence="6 7" key="1">
    <citation type="submission" date="2017-12" db="EMBL/GenBank/DDBJ databases">
        <title>Sequencing, de novo assembly and annotation of complete genome of a new Thraustochytrid species, strain FCC1311.</title>
        <authorList>
            <person name="Sedici K."/>
            <person name="Godart F."/>
            <person name="Aiese Cigliano R."/>
            <person name="Sanseverino W."/>
            <person name="Barakat M."/>
            <person name="Ortet P."/>
            <person name="Marechal E."/>
            <person name="Cagnac O."/>
            <person name="Amato A."/>
        </authorList>
    </citation>
    <scope>NUCLEOTIDE SEQUENCE [LARGE SCALE GENOMIC DNA]</scope>
</reference>
<dbReference type="InterPro" id="IPR006694">
    <property type="entry name" value="Fatty_acid_hydroxylase"/>
</dbReference>
<keyword evidence="2" id="KW-0812">Transmembrane</keyword>
<dbReference type="Proteomes" id="UP000241890">
    <property type="component" value="Unassembled WGS sequence"/>
</dbReference>
<keyword evidence="7" id="KW-1185">Reference proteome</keyword>
<name>A0A2R5GPP9_9STRA</name>
<gene>
    <name evidence="6" type="ORF">FCC1311_002851</name>
</gene>
<dbReference type="AlphaFoldDB" id="A0A2R5GPP9"/>
<evidence type="ECO:0000256" key="3">
    <source>
        <dbReference type="ARBA" id="ARBA00022989"/>
    </source>
</evidence>
<dbReference type="GO" id="GO:0008610">
    <property type="term" value="P:lipid biosynthetic process"/>
    <property type="evidence" value="ECO:0007669"/>
    <property type="project" value="InterPro"/>
</dbReference>
<comment type="subcellular location">
    <subcellularLocation>
        <location evidence="1">Membrane</location>
    </subcellularLocation>
</comment>
<dbReference type="PANTHER" id="PTHR11863">
    <property type="entry name" value="STEROL DESATURASE"/>
    <property type="match status" value="1"/>
</dbReference>
<proteinExistence type="predicted"/>
<keyword evidence="4" id="KW-0472">Membrane</keyword>
<sequence length="343" mass="39622">MADTAVAAPGLLGGLRTAEQKAALVLAAVTVAYGFKSAEAVRVNREREIVEHPKTQRTPSAEKVQDHPVAAWVLTNASVWTTVLLKFKLGFGLENGDTFWKAFFKQWAGNVVTVDGSMAINWFLINKVYAHVPFFTHKRLKQTYTEILMDYIKCNTVVNVIGATVQSLIFLYIKNGKVTGQGEPWRPLRFLMRLIYMRVIVDAGFWIGHRWLHRKDVYAWAHRTHHEHSATQLTTNYHFEWHDLLIEAFIPFIVGVAVHDTFFTPLDGFDMSLLGTYIFWHEIESHAGKPMPTMPLVAPLSTWTQRFDDWNSWFHEVHHRTLKFNLSISPWFDCLMKTHRWDL</sequence>
<evidence type="ECO:0000259" key="5">
    <source>
        <dbReference type="Pfam" id="PF04116"/>
    </source>
</evidence>
<evidence type="ECO:0000256" key="1">
    <source>
        <dbReference type="ARBA" id="ARBA00004370"/>
    </source>
</evidence>
<comment type="caution">
    <text evidence="6">The sequence shown here is derived from an EMBL/GenBank/DDBJ whole genome shotgun (WGS) entry which is preliminary data.</text>
</comment>
<feature type="domain" description="Fatty acid hydroxylase" evidence="5">
    <location>
        <begin position="197"/>
        <end position="338"/>
    </location>
</feature>
<keyword evidence="3" id="KW-1133">Transmembrane helix</keyword>
<dbReference type="InParanoid" id="A0A2R5GPP9"/>
<dbReference type="InterPro" id="IPR050307">
    <property type="entry name" value="Sterol_Desaturase_Related"/>
</dbReference>
<evidence type="ECO:0000313" key="7">
    <source>
        <dbReference type="Proteomes" id="UP000241890"/>
    </source>
</evidence>